<feature type="transmembrane region" description="Helical" evidence="1">
    <location>
        <begin position="57"/>
        <end position="78"/>
    </location>
</feature>
<dbReference type="InterPro" id="IPR019690">
    <property type="entry name" value="DUF2569"/>
</dbReference>
<dbReference type="Pfam" id="PF10754">
    <property type="entry name" value="DUF2569"/>
    <property type="match status" value="1"/>
</dbReference>
<dbReference type="RefSeq" id="WP_150590187.1">
    <property type="nucleotide sequence ID" value="NZ_CABPSH010000007.1"/>
</dbReference>
<proteinExistence type="predicted"/>
<accession>A0A5E4W675</accession>
<dbReference type="EMBL" id="CABPSH010000007">
    <property type="protein sequence ID" value="VVE19124.1"/>
    <property type="molecule type" value="Genomic_DNA"/>
</dbReference>
<dbReference type="AlphaFoldDB" id="A0A5E4W675"/>
<keyword evidence="3" id="KW-1185">Reference proteome</keyword>
<feature type="transmembrane region" description="Helical" evidence="1">
    <location>
        <begin position="12"/>
        <end position="32"/>
    </location>
</feature>
<protein>
    <submittedName>
        <fullName evidence="2">Uncharacterized protein</fullName>
    </submittedName>
</protein>
<keyword evidence="1" id="KW-1133">Transmembrane helix</keyword>
<keyword evidence="1" id="KW-0812">Transmembrane</keyword>
<name>A0A5E4W675_9BURK</name>
<organism evidence="2 3">
    <name type="scientific">Pandoraea eparura</name>
    <dbReference type="NCBI Taxonomy" id="2508291"/>
    <lineage>
        <taxon>Bacteria</taxon>
        <taxon>Pseudomonadati</taxon>
        <taxon>Pseudomonadota</taxon>
        <taxon>Betaproteobacteria</taxon>
        <taxon>Burkholderiales</taxon>
        <taxon>Burkholderiaceae</taxon>
        <taxon>Pandoraea</taxon>
    </lineage>
</organism>
<gene>
    <name evidence="2" type="ORF">PEP31012_03053</name>
</gene>
<reference evidence="2 3" key="1">
    <citation type="submission" date="2019-08" db="EMBL/GenBank/DDBJ databases">
        <authorList>
            <person name="Peeters C."/>
        </authorList>
    </citation>
    <scope>NUCLEOTIDE SEQUENCE [LARGE SCALE GENOMIC DNA]</scope>
    <source>
        <strain evidence="2 3">LMG 31012</strain>
    </source>
</reference>
<evidence type="ECO:0000313" key="2">
    <source>
        <dbReference type="EMBL" id="VVE19124.1"/>
    </source>
</evidence>
<feature type="transmembrane region" description="Helical" evidence="1">
    <location>
        <begin position="85"/>
        <end position="104"/>
    </location>
</feature>
<dbReference type="Proteomes" id="UP000400981">
    <property type="component" value="Unassembled WGS sequence"/>
</dbReference>
<evidence type="ECO:0000313" key="3">
    <source>
        <dbReference type="Proteomes" id="UP000400981"/>
    </source>
</evidence>
<feature type="transmembrane region" description="Helical" evidence="1">
    <location>
        <begin position="218"/>
        <end position="244"/>
    </location>
</feature>
<keyword evidence="1" id="KW-0472">Membrane</keyword>
<sequence length="248" mass="26816">MRAKELRGVGGWLALLAHGLLWIGPLMGAGRINTNLLDVEHQYTALDGNSLWWDYKLATWLVFALGASVSAAAGWRLFRRQAPTSVYFAKAALWVAGPCLSLALQGLGPLVLGIPASAEYWSETAPPVVSAFLSAIVWTLYLARSERVRNTYGLGFPIEGKAVASSTATRRFSISALWEPEKIQNEGVRRICKVINVTGLMWVALLVLIAITSRESGVTAFALIAAVLGYGLARTVTWVVAGFMKPKA</sequence>
<evidence type="ECO:0000256" key="1">
    <source>
        <dbReference type="SAM" id="Phobius"/>
    </source>
</evidence>
<feature type="transmembrane region" description="Helical" evidence="1">
    <location>
        <begin position="194"/>
        <end position="212"/>
    </location>
</feature>
<feature type="transmembrane region" description="Helical" evidence="1">
    <location>
        <begin position="124"/>
        <end position="143"/>
    </location>
</feature>